<name>A0ABD5W5P0_9EURY</name>
<reference evidence="4" key="1">
    <citation type="journal article" date="2014" name="Int. J. Syst. Evol. Microbiol.">
        <title>Complete genome sequence of Corynebacterium casei LMG S-19264T (=DSM 44701T), isolated from a smear-ripened cheese.</title>
        <authorList>
            <consortium name="US DOE Joint Genome Institute (JGI-PGF)"/>
            <person name="Walter F."/>
            <person name="Albersmeier A."/>
            <person name="Kalinowski J."/>
            <person name="Ruckert C."/>
        </authorList>
    </citation>
    <scope>NUCLEOTIDE SEQUENCE [LARGE SCALE GENOMIC DNA]</scope>
    <source>
        <strain evidence="4">CGMCC 1.12553</strain>
    </source>
</reference>
<accession>A0ABD5W5P0</accession>
<evidence type="ECO:0000313" key="4">
    <source>
        <dbReference type="EMBL" id="MFC7060044.1"/>
    </source>
</evidence>
<evidence type="ECO:0000313" key="3">
    <source>
        <dbReference type="EMBL" id="MFC7059977.1"/>
    </source>
</evidence>
<evidence type="ECO:0000259" key="2">
    <source>
        <dbReference type="SMART" id="SM00507"/>
    </source>
</evidence>
<reference evidence="5" key="2">
    <citation type="journal article" date="2019" name="Int. J. Syst. Evol. Microbiol.">
        <title>The Global Catalogue of Microorganisms (GCM) 10K type strain sequencing project: providing services to taxonomists for standard genome sequencing and annotation.</title>
        <authorList>
            <consortium name="The Broad Institute Genomics Platform"/>
            <consortium name="The Broad Institute Genome Sequencing Center for Infectious Disease"/>
            <person name="Wu L."/>
            <person name="Ma J."/>
        </authorList>
    </citation>
    <scope>NUCLEOTIDE SEQUENCE [LARGE SCALE GENOMIC DNA]</scope>
    <source>
        <strain evidence="5">JCM 30072</strain>
    </source>
</reference>
<dbReference type="CDD" id="cd00085">
    <property type="entry name" value="HNHc"/>
    <property type="match status" value="1"/>
</dbReference>
<dbReference type="PANTHER" id="PTHR33877:SF2">
    <property type="entry name" value="OS07G0170200 PROTEIN"/>
    <property type="match status" value="1"/>
</dbReference>
<organism evidence="4 5">
    <name type="scientific">Halovenus salina</name>
    <dbReference type="NCBI Taxonomy" id="1510225"/>
    <lineage>
        <taxon>Archaea</taxon>
        <taxon>Methanobacteriati</taxon>
        <taxon>Methanobacteriota</taxon>
        <taxon>Stenosarchaea group</taxon>
        <taxon>Halobacteria</taxon>
        <taxon>Halobacteriales</taxon>
        <taxon>Haloarculaceae</taxon>
        <taxon>Halovenus</taxon>
    </lineage>
</organism>
<proteinExistence type="predicted"/>
<dbReference type="Gene3D" id="1.10.30.50">
    <property type="match status" value="1"/>
</dbReference>
<keyword evidence="5" id="KW-1185">Reference proteome</keyword>
<feature type="domain" description="HNH nuclease" evidence="2">
    <location>
        <begin position="11"/>
        <end position="67"/>
    </location>
</feature>
<protein>
    <submittedName>
        <fullName evidence="4">HNH endonuclease</fullName>
    </submittedName>
</protein>
<feature type="transmembrane region" description="Helical" evidence="1">
    <location>
        <begin position="107"/>
        <end position="129"/>
    </location>
</feature>
<dbReference type="InterPro" id="IPR052892">
    <property type="entry name" value="NA-targeting_endonuclease"/>
</dbReference>
<sequence>MSNRYPDDWHSRSRKVKKRDGYTCQNCGANGGPKSNNELHCHHIVPISDGGSHKKSNLKTLCKDCHDAIHHNDKVAPTGKMQTDNNPDLPLPSSVDLESVGKTSLKYYYLLLIKYPILLVIAITKWTWVGTKMVWRLIRRIL</sequence>
<keyword evidence="4" id="KW-0255">Endonuclease</keyword>
<reference evidence="4" key="3">
    <citation type="submission" date="2024-09" db="EMBL/GenBank/DDBJ databases">
        <authorList>
            <person name="Sun Q."/>
        </authorList>
    </citation>
    <scope>NUCLEOTIDE SEQUENCE</scope>
    <source>
        <strain evidence="4">CGMCC 1.12553</strain>
    </source>
</reference>
<dbReference type="PANTHER" id="PTHR33877">
    <property type="entry name" value="SLL1193 PROTEIN"/>
    <property type="match status" value="1"/>
</dbReference>
<dbReference type="GeneID" id="76632393"/>
<dbReference type="EMBL" id="JBHSZI010000005">
    <property type="protein sequence ID" value="MFC7059977.1"/>
    <property type="molecule type" value="Genomic_DNA"/>
</dbReference>
<keyword evidence="4" id="KW-0378">Hydrolase</keyword>
<gene>
    <name evidence="3" type="ORF">ACFQQG_19385</name>
    <name evidence="4" type="ORF">ACFQQG_19820</name>
</gene>
<dbReference type="EMBL" id="JBHSZI010000005">
    <property type="protein sequence ID" value="MFC7060044.1"/>
    <property type="molecule type" value="Genomic_DNA"/>
</dbReference>
<dbReference type="RefSeq" id="WP_368409610.1">
    <property type="nucleotide sequence ID" value="NZ_CP112975.1"/>
</dbReference>
<dbReference type="InterPro" id="IPR002711">
    <property type="entry name" value="HNH"/>
</dbReference>
<dbReference type="GO" id="GO:0004519">
    <property type="term" value="F:endonuclease activity"/>
    <property type="evidence" value="ECO:0007669"/>
    <property type="project" value="UniProtKB-KW"/>
</dbReference>
<keyword evidence="4" id="KW-0540">Nuclease</keyword>
<dbReference type="InterPro" id="IPR003615">
    <property type="entry name" value="HNH_nuc"/>
</dbReference>
<dbReference type="Proteomes" id="UP001596445">
    <property type="component" value="Unassembled WGS sequence"/>
</dbReference>
<keyword evidence="1" id="KW-0812">Transmembrane</keyword>
<keyword evidence="1" id="KW-1133">Transmembrane helix</keyword>
<evidence type="ECO:0000256" key="1">
    <source>
        <dbReference type="SAM" id="Phobius"/>
    </source>
</evidence>
<evidence type="ECO:0000313" key="5">
    <source>
        <dbReference type="Proteomes" id="UP001596445"/>
    </source>
</evidence>
<keyword evidence="1" id="KW-0472">Membrane</keyword>
<comment type="caution">
    <text evidence="4">The sequence shown here is derived from an EMBL/GenBank/DDBJ whole genome shotgun (WGS) entry which is preliminary data.</text>
</comment>
<dbReference type="SMART" id="SM00507">
    <property type="entry name" value="HNHc"/>
    <property type="match status" value="1"/>
</dbReference>
<dbReference type="AlphaFoldDB" id="A0ABD5W5P0"/>
<dbReference type="Pfam" id="PF01844">
    <property type="entry name" value="HNH"/>
    <property type="match status" value="1"/>
</dbReference>